<evidence type="ECO:0000313" key="2">
    <source>
        <dbReference type="EMBL" id="MFC5459136.1"/>
    </source>
</evidence>
<name>A0ABW0L3H5_9BURK</name>
<dbReference type="Proteomes" id="UP001596050">
    <property type="component" value="Unassembled WGS sequence"/>
</dbReference>
<proteinExistence type="predicted"/>
<dbReference type="EMBL" id="JBHSMU010000004">
    <property type="protein sequence ID" value="MFC5459136.1"/>
    <property type="molecule type" value="Genomic_DNA"/>
</dbReference>
<evidence type="ECO:0000313" key="3">
    <source>
        <dbReference type="Proteomes" id="UP001596050"/>
    </source>
</evidence>
<accession>A0ABW0L3H5</accession>
<organism evidence="2 3">
    <name type="scientific">Massilia niabensis</name>
    <dbReference type="NCBI Taxonomy" id="544910"/>
    <lineage>
        <taxon>Bacteria</taxon>
        <taxon>Pseudomonadati</taxon>
        <taxon>Pseudomonadota</taxon>
        <taxon>Betaproteobacteria</taxon>
        <taxon>Burkholderiales</taxon>
        <taxon>Oxalobacteraceae</taxon>
        <taxon>Telluria group</taxon>
        <taxon>Massilia</taxon>
    </lineage>
</organism>
<dbReference type="InterPro" id="IPR018968">
    <property type="entry name" value="Phasin"/>
</dbReference>
<comment type="caution">
    <text evidence="2">The sequence shown here is derived from an EMBL/GenBank/DDBJ whole genome shotgun (WGS) entry which is preliminary data.</text>
</comment>
<reference evidence="3" key="1">
    <citation type="journal article" date="2019" name="Int. J. Syst. Evol. Microbiol.">
        <title>The Global Catalogue of Microorganisms (GCM) 10K type strain sequencing project: providing services to taxonomists for standard genome sequencing and annotation.</title>
        <authorList>
            <consortium name="The Broad Institute Genomics Platform"/>
            <consortium name="The Broad Institute Genome Sequencing Center for Infectious Disease"/>
            <person name="Wu L."/>
            <person name="Ma J."/>
        </authorList>
    </citation>
    <scope>NUCLEOTIDE SEQUENCE [LARGE SCALE GENOMIC DNA]</scope>
    <source>
        <strain evidence="3">KACC 12649</strain>
    </source>
</reference>
<dbReference type="Pfam" id="PF09361">
    <property type="entry name" value="Phasin_2"/>
    <property type="match status" value="1"/>
</dbReference>
<gene>
    <name evidence="2" type="ORF">ACFPN5_04865</name>
</gene>
<evidence type="ECO:0000259" key="1">
    <source>
        <dbReference type="Pfam" id="PF09361"/>
    </source>
</evidence>
<feature type="domain" description="Phasin" evidence="1">
    <location>
        <begin position="12"/>
        <end position="102"/>
    </location>
</feature>
<sequence length="132" mass="14116">MQASPPNSPALHAQLETQVNFLTQLSRHTFDALGQLGTLNMQAARQLIDDSMELGRALAACKDPFQVIPVTMRVTQPATEHWRAWQSDVMRVLASSSAALANNANDGGWQAARGAAGAMDRADQYGAAHSAT</sequence>
<keyword evidence="3" id="KW-1185">Reference proteome</keyword>
<protein>
    <submittedName>
        <fullName evidence="2">Phasin family protein</fullName>
    </submittedName>
</protein>
<dbReference type="RefSeq" id="WP_379780675.1">
    <property type="nucleotide sequence ID" value="NZ_JBHSMU010000004.1"/>
</dbReference>